<protein>
    <submittedName>
        <fullName evidence="1">Uncharacterized protein</fullName>
    </submittedName>
</protein>
<dbReference type="AlphaFoldDB" id="A0A364V5P2"/>
<proteinExistence type="predicted"/>
<evidence type="ECO:0000313" key="2">
    <source>
        <dbReference type="Proteomes" id="UP000251577"/>
    </source>
</evidence>
<gene>
    <name evidence="1" type="ORF">DLJ54_05645</name>
</gene>
<dbReference type="EMBL" id="QHCV01000047">
    <property type="protein sequence ID" value="RAV31941.1"/>
    <property type="molecule type" value="Genomic_DNA"/>
</dbReference>
<accession>A0A364V5P2</accession>
<dbReference type="Proteomes" id="UP000251577">
    <property type="component" value="Unassembled WGS sequence"/>
</dbReference>
<reference evidence="1 2" key="1">
    <citation type="journal article" date="2018" name="Syst. Appl. Microbiol.">
        <title>Corynebacterium heidelbergense sp. nov., isolated from the preen glands of Egyptian geese (Alopochen aegyptiacus).</title>
        <authorList>
            <person name="Braun M.S."/>
            <person name="Wang E."/>
            <person name="Zimmermann S."/>
            <person name="Wink M."/>
        </authorList>
    </citation>
    <scope>NUCLEOTIDE SEQUENCE [LARGE SCALE GENOMIC DNA]</scope>
    <source>
        <strain evidence="1 2">647</strain>
    </source>
</reference>
<keyword evidence="2" id="KW-1185">Reference proteome</keyword>
<comment type="caution">
    <text evidence="1">The sequence shown here is derived from an EMBL/GenBank/DDBJ whole genome shotgun (WGS) entry which is preliminary data.</text>
</comment>
<organism evidence="1 2">
    <name type="scientific">Corynebacterium heidelbergense</name>
    <dbReference type="NCBI Taxonomy" id="2055947"/>
    <lineage>
        <taxon>Bacteria</taxon>
        <taxon>Bacillati</taxon>
        <taxon>Actinomycetota</taxon>
        <taxon>Actinomycetes</taxon>
        <taxon>Mycobacteriales</taxon>
        <taxon>Corynebacteriaceae</taxon>
        <taxon>Corynebacterium</taxon>
    </lineage>
</organism>
<name>A0A364V5P2_9CORY</name>
<sequence length="79" mass="7813">MEVGDPGLGDVDVGVEVGVVLGELEPGVVVVGVEVALGELGLGDVEVGVEVTSGGVEGVVEAAGTQPGFVPLRRWNSTT</sequence>
<evidence type="ECO:0000313" key="1">
    <source>
        <dbReference type="EMBL" id="RAV31941.1"/>
    </source>
</evidence>